<dbReference type="GO" id="GO:0005524">
    <property type="term" value="F:ATP binding"/>
    <property type="evidence" value="ECO:0007669"/>
    <property type="project" value="UniProtKB-KW"/>
</dbReference>
<feature type="transmembrane region" description="Helical" evidence="9">
    <location>
        <begin position="133"/>
        <end position="166"/>
    </location>
</feature>
<feature type="region of interest" description="Disordered" evidence="8">
    <location>
        <begin position="268"/>
        <end position="333"/>
    </location>
</feature>
<evidence type="ECO:0000256" key="6">
    <source>
        <dbReference type="ARBA" id="ARBA00022777"/>
    </source>
</evidence>
<feature type="transmembrane region" description="Helical" evidence="9">
    <location>
        <begin position="53"/>
        <end position="71"/>
    </location>
</feature>
<keyword evidence="14" id="KW-1185">Reference proteome</keyword>
<gene>
    <name evidence="13" type="ORF">ACFSE6_06300</name>
</gene>
<proteinExistence type="predicted"/>
<sequence>MTQAWVRALTAARLRTRKHGAARRDSGPADLGPGETGTSETGTESGTSETTVFFRHLPFAAVLLVIVLVVAAVDPARLGDPPFFSATVLGVAATVASMILPWERLPRWSPALVALADMAVVVLIEASGVRCSVLLVLPVLWLSTSFGTAGVVLSITAGTLAVWVPLFAGSMPTTLAERHTLVPLALAAAAIYVFLAERRSSARRALLSKQSALVEEALESANAHDVLLQGILNTIDVGVVALDSSGRITHINRTMTAMVGGAYRVGDQVGDGGLPPDSPEVAARQDGEGATSEAGTPHAEDASRDVDAPCPPGERTSPDGSPVRDEASVLPRAAAGETIDRELVFVGKGDRELALRVSAAPLTDDDGARTGAVVVYQDVTSETNALAQREEFVSAVSHELRTPLTSVLGFLELIEDTPGVPEEARAHLRVVARNTDRLLHVISDLLTAAQTRSGQIELTATPVDLREVVTDTVLTHERRAGERGVRLVNRAERRCVVHGDRTRLGQVVDNVVSNAIKYSDDGGTVALDLAVEGPRAHLTVRDEGIGIAHEEQERVFARFYRGHAARSGPAPGVGLGLHITRQLVEAHGGTIDLTSSPGTGTTVDIYLPLEDGR</sequence>
<feature type="compositionally biased region" description="Basic and acidic residues" evidence="8">
    <location>
        <begin position="298"/>
        <end position="307"/>
    </location>
</feature>
<keyword evidence="9" id="KW-1133">Transmembrane helix</keyword>
<dbReference type="Gene3D" id="1.10.287.130">
    <property type="match status" value="1"/>
</dbReference>
<evidence type="ECO:0000259" key="12">
    <source>
        <dbReference type="PROSITE" id="PS50113"/>
    </source>
</evidence>
<evidence type="ECO:0000256" key="5">
    <source>
        <dbReference type="ARBA" id="ARBA00022679"/>
    </source>
</evidence>
<accession>A0ABW4L2S8</accession>
<reference evidence="14" key="1">
    <citation type="journal article" date="2019" name="Int. J. Syst. Evol. Microbiol.">
        <title>The Global Catalogue of Microorganisms (GCM) 10K type strain sequencing project: providing services to taxonomists for standard genome sequencing and annotation.</title>
        <authorList>
            <consortium name="The Broad Institute Genomics Platform"/>
            <consortium name="The Broad Institute Genome Sequencing Center for Infectious Disease"/>
            <person name="Wu L."/>
            <person name="Ma J."/>
        </authorList>
    </citation>
    <scope>NUCLEOTIDE SEQUENCE [LARGE SCALE GENOMIC DNA]</scope>
    <source>
        <strain evidence="14">JCM 17130</strain>
    </source>
</reference>
<dbReference type="InterPro" id="IPR000014">
    <property type="entry name" value="PAS"/>
</dbReference>
<dbReference type="InterPro" id="IPR003661">
    <property type="entry name" value="HisK_dim/P_dom"/>
</dbReference>
<name>A0ABW4L2S8_9MICO</name>
<dbReference type="PROSITE" id="PS50113">
    <property type="entry name" value="PAC"/>
    <property type="match status" value="1"/>
</dbReference>
<evidence type="ECO:0000256" key="3">
    <source>
        <dbReference type="ARBA" id="ARBA00012438"/>
    </source>
</evidence>
<dbReference type="Proteomes" id="UP001597277">
    <property type="component" value="Unassembled WGS sequence"/>
</dbReference>
<protein>
    <recommendedName>
        <fullName evidence="3">histidine kinase</fullName>
        <ecNumber evidence="3">2.7.13.3</ecNumber>
    </recommendedName>
</protein>
<dbReference type="InterPro" id="IPR036097">
    <property type="entry name" value="HisK_dim/P_sf"/>
</dbReference>
<dbReference type="PANTHER" id="PTHR43711">
    <property type="entry name" value="TWO-COMPONENT HISTIDINE KINASE"/>
    <property type="match status" value="1"/>
</dbReference>
<dbReference type="Gene3D" id="3.30.450.20">
    <property type="entry name" value="PAS domain"/>
    <property type="match status" value="2"/>
</dbReference>
<evidence type="ECO:0000256" key="7">
    <source>
        <dbReference type="ARBA" id="ARBA00023012"/>
    </source>
</evidence>
<evidence type="ECO:0000256" key="2">
    <source>
        <dbReference type="ARBA" id="ARBA00004236"/>
    </source>
</evidence>
<dbReference type="EC" id="2.7.13.3" evidence="3"/>
<dbReference type="InterPro" id="IPR050736">
    <property type="entry name" value="Sensor_HK_Regulatory"/>
</dbReference>
<feature type="domain" description="PAC" evidence="12">
    <location>
        <begin position="339"/>
        <end position="391"/>
    </location>
</feature>
<dbReference type="CDD" id="cd00075">
    <property type="entry name" value="HATPase"/>
    <property type="match status" value="1"/>
</dbReference>
<keyword evidence="13" id="KW-0547">Nucleotide-binding</keyword>
<dbReference type="InterPro" id="IPR005467">
    <property type="entry name" value="His_kinase_dom"/>
</dbReference>
<feature type="compositionally biased region" description="Low complexity" evidence="8">
    <location>
        <begin position="36"/>
        <end position="47"/>
    </location>
</feature>
<dbReference type="InterPro" id="IPR004358">
    <property type="entry name" value="Sig_transdc_His_kin-like_C"/>
</dbReference>
<dbReference type="SUPFAM" id="SSF55785">
    <property type="entry name" value="PYP-like sensor domain (PAS domain)"/>
    <property type="match status" value="1"/>
</dbReference>
<dbReference type="CDD" id="cd00082">
    <property type="entry name" value="HisKA"/>
    <property type="match status" value="1"/>
</dbReference>
<keyword evidence="9" id="KW-0472">Membrane</keyword>
<evidence type="ECO:0000313" key="14">
    <source>
        <dbReference type="Proteomes" id="UP001597277"/>
    </source>
</evidence>
<dbReference type="EMBL" id="JBHUEE010000002">
    <property type="protein sequence ID" value="MFD1717437.1"/>
    <property type="molecule type" value="Genomic_DNA"/>
</dbReference>
<evidence type="ECO:0000256" key="1">
    <source>
        <dbReference type="ARBA" id="ARBA00000085"/>
    </source>
</evidence>
<evidence type="ECO:0000256" key="4">
    <source>
        <dbReference type="ARBA" id="ARBA00022553"/>
    </source>
</evidence>
<comment type="subcellular location">
    <subcellularLocation>
        <location evidence="2">Cell membrane</location>
    </subcellularLocation>
</comment>
<evidence type="ECO:0000256" key="9">
    <source>
        <dbReference type="SAM" id="Phobius"/>
    </source>
</evidence>
<evidence type="ECO:0000256" key="8">
    <source>
        <dbReference type="SAM" id="MobiDB-lite"/>
    </source>
</evidence>
<feature type="domain" description="Histidine kinase" evidence="10">
    <location>
        <begin position="395"/>
        <end position="611"/>
    </location>
</feature>
<dbReference type="SUPFAM" id="SSF55874">
    <property type="entry name" value="ATPase domain of HSP90 chaperone/DNA topoisomerase II/histidine kinase"/>
    <property type="match status" value="1"/>
</dbReference>
<comment type="caution">
    <text evidence="13">The sequence shown here is derived from an EMBL/GenBank/DDBJ whole genome shotgun (WGS) entry which is preliminary data.</text>
</comment>
<dbReference type="InterPro" id="IPR000700">
    <property type="entry name" value="PAS-assoc_C"/>
</dbReference>
<keyword evidence="4" id="KW-0597">Phosphoprotein</keyword>
<dbReference type="Gene3D" id="3.30.565.10">
    <property type="entry name" value="Histidine kinase-like ATPase, C-terminal domain"/>
    <property type="match status" value="1"/>
</dbReference>
<keyword evidence="6" id="KW-0418">Kinase</keyword>
<dbReference type="SMART" id="SM00388">
    <property type="entry name" value="HisKA"/>
    <property type="match status" value="1"/>
</dbReference>
<dbReference type="Pfam" id="PF02518">
    <property type="entry name" value="HATPase_c"/>
    <property type="match status" value="1"/>
</dbReference>
<feature type="domain" description="PAS" evidence="11">
    <location>
        <begin position="224"/>
        <end position="260"/>
    </location>
</feature>
<dbReference type="Pfam" id="PF00512">
    <property type="entry name" value="HisKA"/>
    <property type="match status" value="1"/>
</dbReference>
<evidence type="ECO:0000313" key="13">
    <source>
        <dbReference type="EMBL" id="MFD1717437.1"/>
    </source>
</evidence>
<evidence type="ECO:0000259" key="10">
    <source>
        <dbReference type="PROSITE" id="PS50109"/>
    </source>
</evidence>
<evidence type="ECO:0000259" key="11">
    <source>
        <dbReference type="PROSITE" id="PS50112"/>
    </source>
</evidence>
<dbReference type="InterPro" id="IPR036890">
    <property type="entry name" value="HATPase_C_sf"/>
</dbReference>
<feature type="region of interest" description="Disordered" evidence="8">
    <location>
        <begin position="16"/>
        <end position="47"/>
    </location>
</feature>
<dbReference type="SUPFAM" id="SSF47384">
    <property type="entry name" value="Homodimeric domain of signal transducing histidine kinase"/>
    <property type="match status" value="1"/>
</dbReference>
<feature type="transmembrane region" description="Helical" evidence="9">
    <location>
        <begin position="83"/>
        <end position="102"/>
    </location>
</feature>
<keyword evidence="9" id="KW-0812">Transmembrane</keyword>
<keyword evidence="5" id="KW-0808">Transferase</keyword>
<dbReference type="InterPro" id="IPR035965">
    <property type="entry name" value="PAS-like_dom_sf"/>
</dbReference>
<dbReference type="PRINTS" id="PR00344">
    <property type="entry name" value="BCTRLSENSOR"/>
</dbReference>
<dbReference type="PROSITE" id="PS50112">
    <property type="entry name" value="PAS"/>
    <property type="match status" value="1"/>
</dbReference>
<dbReference type="RefSeq" id="WP_388003664.1">
    <property type="nucleotide sequence ID" value="NZ_JBHUEE010000002.1"/>
</dbReference>
<feature type="transmembrane region" description="Helical" evidence="9">
    <location>
        <begin position="178"/>
        <end position="195"/>
    </location>
</feature>
<comment type="catalytic activity">
    <reaction evidence="1">
        <text>ATP + protein L-histidine = ADP + protein N-phospho-L-histidine.</text>
        <dbReference type="EC" id="2.7.13.3"/>
    </reaction>
</comment>
<dbReference type="PROSITE" id="PS50109">
    <property type="entry name" value="HIS_KIN"/>
    <property type="match status" value="1"/>
</dbReference>
<organism evidence="13 14">
    <name type="scientific">Georgenia deserti</name>
    <dbReference type="NCBI Taxonomy" id="2093781"/>
    <lineage>
        <taxon>Bacteria</taxon>
        <taxon>Bacillati</taxon>
        <taxon>Actinomycetota</taxon>
        <taxon>Actinomycetes</taxon>
        <taxon>Micrococcales</taxon>
        <taxon>Bogoriellaceae</taxon>
        <taxon>Georgenia</taxon>
    </lineage>
</organism>
<dbReference type="PANTHER" id="PTHR43711:SF1">
    <property type="entry name" value="HISTIDINE KINASE 1"/>
    <property type="match status" value="1"/>
</dbReference>
<dbReference type="SMART" id="SM00387">
    <property type="entry name" value="HATPase_c"/>
    <property type="match status" value="1"/>
</dbReference>
<dbReference type="InterPro" id="IPR003594">
    <property type="entry name" value="HATPase_dom"/>
</dbReference>
<keyword evidence="13" id="KW-0067">ATP-binding</keyword>
<keyword evidence="7" id="KW-0902">Two-component regulatory system</keyword>